<name>A0A5J9TCB1_9POAL</name>
<dbReference type="AlphaFoldDB" id="A0A5J9TCB1"/>
<dbReference type="PANTHER" id="PTHR34105">
    <property type="entry name" value="PROLINE-, GLUTAMIC ACID- AND LEUCINE-RICH PROTEIN 1"/>
    <property type="match status" value="1"/>
</dbReference>
<reference evidence="1 2" key="1">
    <citation type="journal article" date="2019" name="Sci. Rep.">
        <title>A high-quality genome of Eragrostis curvula grass provides insights into Poaceae evolution and supports new strategies to enhance forage quality.</title>
        <authorList>
            <person name="Carballo J."/>
            <person name="Santos B.A.C.M."/>
            <person name="Zappacosta D."/>
            <person name="Garbus I."/>
            <person name="Selva J.P."/>
            <person name="Gallo C.A."/>
            <person name="Diaz A."/>
            <person name="Albertini E."/>
            <person name="Caccamo M."/>
            <person name="Echenique V."/>
        </authorList>
    </citation>
    <scope>NUCLEOTIDE SEQUENCE [LARGE SCALE GENOMIC DNA]</scope>
    <source>
        <strain evidence="2">cv. Victoria</strain>
        <tissue evidence="1">Leaf</tissue>
    </source>
</reference>
<dbReference type="Proteomes" id="UP000324897">
    <property type="component" value="Chromosome 3"/>
</dbReference>
<evidence type="ECO:0000313" key="2">
    <source>
        <dbReference type="Proteomes" id="UP000324897"/>
    </source>
</evidence>
<dbReference type="Gramene" id="TVU09026">
    <property type="protein sequence ID" value="TVU09026"/>
    <property type="gene ID" value="EJB05_42465"/>
</dbReference>
<dbReference type="PANTHER" id="PTHR34105:SF1">
    <property type="entry name" value="PROLINE-, GLUTAMIC ACID- AND LEUCINE-RICH PROTEIN 1"/>
    <property type="match status" value="1"/>
</dbReference>
<dbReference type="GO" id="GO:0006364">
    <property type="term" value="P:rRNA processing"/>
    <property type="evidence" value="ECO:0007669"/>
    <property type="project" value="TreeGrafter"/>
</dbReference>
<dbReference type="OrthoDB" id="664730at2759"/>
<sequence>MPLFLFATKVTNIPVHALLTLIQKVVLIDGSLHKSLFQSNTPFYQEFICSEIPTLHSTCLDLLASTIKGMRSSLIPHAGIVVMVISEYFNRTKLPAIRRKLYTVVRLLLSSMGVGMVMQLLQVVISNVFYDLNDNSGRSLLSACIDPVKTIILSPSKSSSNVEQRHQVQSSTVTSSESICNSQIMSPLCAKIGALETLEVLLNVGGSFRAYSWRAEMDLLLVNVARNAFYKAGMYEQRQPWTEEPSTSVFQLASLKALLASFLSSPHERHPYLEQGLELFNRGMLETGTELGNFCAHALLNLDVLIHPRQFAPQRVAHSDIGLRSGGLEQSVLGSDISQPPCSGHKGRTTDDLGVSIAEEPSAKRIAVEKNAPAEGGQAGPVPGSSWIDINMEDDSWCNLAGFDALCDLPDSFSVYPAPINITTPDSRNPGDEIPNKKSACQGGILSSDACSSQNVPALTSPILAATSVSGPEWDPLDSLFNVGGADADIPTWLESPESD</sequence>
<organism evidence="1 2">
    <name type="scientific">Eragrostis curvula</name>
    <name type="common">weeping love grass</name>
    <dbReference type="NCBI Taxonomy" id="38414"/>
    <lineage>
        <taxon>Eukaryota</taxon>
        <taxon>Viridiplantae</taxon>
        <taxon>Streptophyta</taxon>
        <taxon>Embryophyta</taxon>
        <taxon>Tracheophyta</taxon>
        <taxon>Spermatophyta</taxon>
        <taxon>Magnoliopsida</taxon>
        <taxon>Liliopsida</taxon>
        <taxon>Poales</taxon>
        <taxon>Poaceae</taxon>
        <taxon>PACMAD clade</taxon>
        <taxon>Chloridoideae</taxon>
        <taxon>Eragrostideae</taxon>
        <taxon>Eragrostidinae</taxon>
        <taxon>Eragrostis</taxon>
    </lineage>
</organism>
<accession>A0A5J9TCB1</accession>
<protein>
    <recommendedName>
        <fullName evidence="3">Pre-rRNA-processing protein RIX1 N-terminal domain-containing protein</fullName>
    </recommendedName>
</protein>
<dbReference type="EMBL" id="RWGY01000039">
    <property type="protein sequence ID" value="TVU09026.1"/>
    <property type="molecule type" value="Genomic_DNA"/>
</dbReference>
<gene>
    <name evidence="1" type="ORF">EJB05_42465</name>
</gene>
<comment type="caution">
    <text evidence="1">The sequence shown here is derived from an EMBL/GenBank/DDBJ whole genome shotgun (WGS) entry which is preliminary data.</text>
</comment>
<evidence type="ECO:0008006" key="3">
    <source>
        <dbReference type="Google" id="ProtNLM"/>
    </source>
</evidence>
<keyword evidence="2" id="KW-1185">Reference proteome</keyword>
<proteinExistence type="predicted"/>
<evidence type="ECO:0000313" key="1">
    <source>
        <dbReference type="EMBL" id="TVU09026.1"/>
    </source>
</evidence>
<dbReference type="GO" id="GO:0005634">
    <property type="term" value="C:nucleus"/>
    <property type="evidence" value="ECO:0007669"/>
    <property type="project" value="TreeGrafter"/>
</dbReference>